<dbReference type="Proteomes" id="UP001265746">
    <property type="component" value="Unassembled WGS sequence"/>
</dbReference>
<gene>
    <name evidence="5" type="ORF">N8I77_003590</name>
</gene>
<dbReference type="PANTHER" id="PTHR35897:SF1">
    <property type="entry name" value="METHYLTRANSFERASE AUSD"/>
    <property type="match status" value="1"/>
</dbReference>
<name>A0AAD9W7T7_PHOAM</name>
<protein>
    <recommendedName>
        <fullName evidence="7">Methyltransferase domain-containing protein</fullName>
    </recommendedName>
</protein>
<accession>A0AAD9W7T7</accession>
<reference evidence="5" key="1">
    <citation type="submission" date="2023-06" db="EMBL/GenBank/DDBJ databases">
        <authorList>
            <person name="Noh H."/>
        </authorList>
    </citation>
    <scope>NUCLEOTIDE SEQUENCE</scope>
    <source>
        <strain evidence="5">DUCC20226</strain>
    </source>
</reference>
<sequence length="357" mass="39466">MAMETFLDTSVPWYIHEPPQLQPEFRQLVTEYARVKPEHVETHVQAVRDKAWRVAPFPCVGSYLFAELALFKHPAYPEILNRLATDPSSVYLEVGCGLAQDIRKLIADGAPAASLRGTDLQAGLMACGHDLFHDSEALPLATDSGELQGRTFVAANFLDDSDASALRAWEGGADFVHASMFLHCFELPAQVRACKRIVALLRSRPGSLLVGRSGGVSLAAGGPREEEPKGPLGRIGGVKRTNYLHDVGSFKSMWEQVGRETETKWDVKVVEEEIDDAGGRYFADEEHRWLRFEVAAGWYKRLGEELRREFEGLRGLDGVPWKVEVRGVSSCGTEADEEGFLECSQVLVEGFTASSAR</sequence>
<evidence type="ECO:0008006" key="7">
    <source>
        <dbReference type="Google" id="ProtNLM"/>
    </source>
</evidence>
<comment type="pathway">
    <text evidence="1">Secondary metabolite biosynthesis.</text>
</comment>
<dbReference type="AlphaFoldDB" id="A0AAD9W7T7"/>
<dbReference type="GO" id="GO:0016740">
    <property type="term" value="F:transferase activity"/>
    <property type="evidence" value="ECO:0007669"/>
    <property type="project" value="UniProtKB-KW"/>
</dbReference>
<keyword evidence="3" id="KW-0949">S-adenosyl-L-methionine</keyword>
<dbReference type="EMBL" id="JAUJFL010000002">
    <property type="protein sequence ID" value="KAK2610136.1"/>
    <property type="molecule type" value="Genomic_DNA"/>
</dbReference>
<evidence type="ECO:0000256" key="2">
    <source>
        <dbReference type="ARBA" id="ARBA00022679"/>
    </source>
</evidence>
<proteinExistence type="inferred from homology"/>
<keyword evidence="2" id="KW-0808">Transferase</keyword>
<dbReference type="SUPFAM" id="SSF53335">
    <property type="entry name" value="S-adenosyl-L-methionine-dependent methyltransferases"/>
    <property type="match status" value="1"/>
</dbReference>
<dbReference type="Gene3D" id="3.40.50.150">
    <property type="entry name" value="Vaccinia Virus protein VP39"/>
    <property type="match status" value="1"/>
</dbReference>
<dbReference type="PANTHER" id="PTHR35897">
    <property type="entry name" value="METHYLTRANSFERASE AUSD"/>
    <property type="match status" value="1"/>
</dbReference>
<dbReference type="InterPro" id="IPR051654">
    <property type="entry name" value="Meroterpenoid_MTases"/>
</dbReference>
<evidence type="ECO:0000313" key="6">
    <source>
        <dbReference type="Proteomes" id="UP001265746"/>
    </source>
</evidence>
<comment type="caution">
    <text evidence="5">The sequence shown here is derived from an EMBL/GenBank/DDBJ whole genome shotgun (WGS) entry which is preliminary data.</text>
</comment>
<evidence type="ECO:0000256" key="3">
    <source>
        <dbReference type="ARBA" id="ARBA00022691"/>
    </source>
</evidence>
<comment type="similarity">
    <text evidence="4">Belongs to the class I-like SAM-binding methyltransferase superfamily.</text>
</comment>
<evidence type="ECO:0000256" key="4">
    <source>
        <dbReference type="ARBA" id="ARBA00038314"/>
    </source>
</evidence>
<keyword evidence="6" id="KW-1185">Reference proteome</keyword>
<dbReference type="InterPro" id="IPR029063">
    <property type="entry name" value="SAM-dependent_MTases_sf"/>
</dbReference>
<evidence type="ECO:0000256" key="1">
    <source>
        <dbReference type="ARBA" id="ARBA00005179"/>
    </source>
</evidence>
<organism evidence="5 6">
    <name type="scientific">Phomopsis amygdali</name>
    <name type="common">Fusicoccum amygdali</name>
    <dbReference type="NCBI Taxonomy" id="1214568"/>
    <lineage>
        <taxon>Eukaryota</taxon>
        <taxon>Fungi</taxon>
        <taxon>Dikarya</taxon>
        <taxon>Ascomycota</taxon>
        <taxon>Pezizomycotina</taxon>
        <taxon>Sordariomycetes</taxon>
        <taxon>Sordariomycetidae</taxon>
        <taxon>Diaporthales</taxon>
        <taxon>Diaporthaceae</taxon>
        <taxon>Diaporthe</taxon>
    </lineage>
</organism>
<evidence type="ECO:0000313" key="5">
    <source>
        <dbReference type="EMBL" id="KAK2610136.1"/>
    </source>
</evidence>